<accession>C6LLC0</accession>
<dbReference type="GO" id="GO:0003677">
    <property type="term" value="F:DNA binding"/>
    <property type="evidence" value="ECO:0007669"/>
    <property type="project" value="UniProtKB-KW"/>
</dbReference>
<evidence type="ECO:0000256" key="2">
    <source>
        <dbReference type="ARBA" id="ARBA00023125"/>
    </source>
</evidence>
<name>C6LLC0_9FIRM</name>
<gene>
    <name evidence="5" type="ORF">BRYFOR_09467</name>
</gene>
<organism evidence="5 6">
    <name type="scientific">Marvinbryantia formatexigens DSM 14469</name>
    <dbReference type="NCBI Taxonomy" id="478749"/>
    <lineage>
        <taxon>Bacteria</taxon>
        <taxon>Bacillati</taxon>
        <taxon>Bacillota</taxon>
        <taxon>Clostridia</taxon>
        <taxon>Lachnospirales</taxon>
        <taxon>Lachnospiraceae</taxon>
        <taxon>Marvinbryantia</taxon>
    </lineage>
</organism>
<dbReference type="Pfam" id="PF17874">
    <property type="entry name" value="TPR_MalT"/>
    <property type="match status" value="1"/>
</dbReference>
<dbReference type="PANTHER" id="PTHR44688">
    <property type="entry name" value="DNA-BINDING TRANSCRIPTIONAL ACTIVATOR DEVR_DOSR"/>
    <property type="match status" value="1"/>
</dbReference>
<evidence type="ECO:0000256" key="3">
    <source>
        <dbReference type="ARBA" id="ARBA00023163"/>
    </source>
</evidence>
<dbReference type="EMBL" id="ACCL02000029">
    <property type="protein sequence ID" value="EET58543.1"/>
    <property type="molecule type" value="Genomic_DNA"/>
</dbReference>
<feature type="domain" description="HTH luxR-type" evidence="4">
    <location>
        <begin position="663"/>
        <end position="728"/>
    </location>
</feature>
<evidence type="ECO:0000259" key="4">
    <source>
        <dbReference type="PROSITE" id="PS50043"/>
    </source>
</evidence>
<dbReference type="SUPFAM" id="SSF46894">
    <property type="entry name" value="C-terminal effector domain of the bipartite response regulators"/>
    <property type="match status" value="1"/>
</dbReference>
<dbReference type="InterPro" id="IPR027417">
    <property type="entry name" value="P-loop_NTPase"/>
</dbReference>
<dbReference type="PROSITE" id="PS50043">
    <property type="entry name" value="HTH_LUXR_2"/>
    <property type="match status" value="1"/>
</dbReference>
<evidence type="ECO:0000313" key="5">
    <source>
        <dbReference type="EMBL" id="EET58543.1"/>
    </source>
</evidence>
<dbReference type="SMART" id="SM00421">
    <property type="entry name" value="HTH_LUXR"/>
    <property type="match status" value="1"/>
</dbReference>
<dbReference type="Gene3D" id="1.25.40.10">
    <property type="entry name" value="Tetratricopeptide repeat domain"/>
    <property type="match status" value="1"/>
</dbReference>
<dbReference type="InterPro" id="IPR000792">
    <property type="entry name" value="Tscrpt_reg_LuxR_C"/>
</dbReference>
<protein>
    <recommendedName>
        <fullName evidence="4">HTH luxR-type domain-containing protein</fullName>
    </recommendedName>
</protein>
<proteinExistence type="predicted"/>
<keyword evidence="2" id="KW-0238">DNA-binding</keyword>
<dbReference type="Proteomes" id="UP000005561">
    <property type="component" value="Unassembled WGS sequence"/>
</dbReference>
<sequence>MTAVQDESRKRGKNTADNDVYIRPKAAERKLKAALELGMVAYLYGVTGTGKTRLAREVLARKQYEYYSARETQPEEVGVKPDGQERIVVVDDLYTVTLQEIKECWAALFRKLAGQEGVRLVLVSRAPVPGWLLPLQVEYRFAEIGEKDLCLTRRGQDAYLELSGIRLEPEAADRAWELGKGHPVSLKLLALENGDVDLAVKNMWLWLENHIFDQWEKELSEFLMETSIVENYTKELAAMITGRDDVDALEMYGEYGDAEDIRRVLSANARRNPAAGSYFELRGYYLSLPEEMILGDPVLMCYMSMLHSILMDTEESERWYRELEEYAKKHSGGERREARRRLFYLDIALPHRGSADIASLIKNAGSLLPGQRTALPEFSVTTNLPSLMNGGKDFCEWSRHDRELAASIGKAASIVLGKYGKGLVPLALAESGLEKGMDSFEVMRLAEKGRIAAEGGGKTELCFVAAALLAWVAVLNGNAEFAEDIMTAYRERAEKEAPRTLPNADAFLCRIYLYRRQPARAAEWMEKAPDENGTFCTLERFRYLTKARVCLMAGKTGEALALLEQLLYYAEKMKRTYIHMEASLLLAIALYRAGREEWRETLQGCVTQAESYHFVRLFSRECGTALDLLETADLTWQDGDFRTEVLDECRRMEKFYPRYMEQGTDAEVRLPEQALKVLRMQAEGLSTRAIAERMGVKENTVKYHNKETYRKLGVNTRTAAVNEARKRKLI</sequence>
<keyword evidence="3" id="KW-0804">Transcription</keyword>
<dbReference type="InterPro" id="IPR041617">
    <property type="entry name" value="TPR_MalT"/>
</dbReference>
<evidence type="ECO:0000256" key="1">
    <source>
        <dbReference type="ARBA" id="ARBA00023015"/>
    </source>
</evidence>
<dbReference type="PRINTS" id="PR00038">
    <property type="entry name" value="HTHLUXR"/>
</dbReference>
<dbReference type="eggNOG" id="COG2909">
    <property type="taxonomic scope" value="Bacteria"/>
</dbReference>
<dbReference type="AlphaFoldDB" id="C6LLC0"/>
<dbReference type="Pfam" id="PF00196">
    <property type="entry name" value="GerE"/>
    <property type="match status" value="1"/>
</dbReference>
<dbReference type="SUPFAM" id="SSF48452">
    <property type="entry name" value="TPR-like"/>
    <property type="match status" value="1"/>
</dbReference>
<dbReference type="InterPro" id="IPR036388">
    <property type="entry name" value="WH-like_DNA-bd_sf"/>
</dbReference>
<reference evidence="5" key="1">
    <citation type="submission" date="2009-07" db="EMBL/GenBank/DDBJ databases">
        <authorList>
            <person name="Weinstock G."/>
            <person name="Sodergren E."/>
            <person name="Clifton S."/>
            <person name="Fulton L."/>
            <person name="Fulton B."/>
            <person name="Courtney L."/>
            <person name="Fronick C."/>
            <person name="Harrison M."/>
            <person name="Strong C."/>
            <person name="Farmer C."/>
            <person name="Delahaunty K."/>
            <person name="Markovic C."/>
            <person name="Hall O."/>
            <person name="Minx P."/>
            <person name="Tomlinson C."/>
            <person name="Mitreva M."/>
            <person name="Nelson J."/>
            <person name="Hou S."/>
            <person name="Wollam A."/>
            <person name="Pepin K.H."/>
            <person name="Johnson M."/>
            <person name="Bhonagiri V."/>
            <person name="Nash W.E."/>
            <person name="Warren W."/>
            <person name="Chinwalla A."/>
            <person name="Mardis E.R."/>
            <person name="Wilson R.K."/>
        </authorList>
    </citation>
    <scope>NUCLEOTIDE SEQUENCE [LARGE SCALE GENOMIC DNA]</scope>
    <source>
        <strain evidence="5">DSM 14469</strain>
    </source>
</reference>
<keyword evidence="1" id="KW-0805">Transcription regulation</keyword>
<dbReference type="PANTHER" id="PTHR44688:SF16">
    <property type="entry name" value="DNA-BINDING TRANSCRIPTIONAL ACTIVATOR DEVR_DOSR"/>
    <property type="match status" value="1"/>
</dbReference>
<evidence type="ECO:0000313" key="6">
    <source>
        <dbReference type="Proteomes" id="UP000005561"/>
    </source>
</evidence>
<keyword evidence="6" id="KW-1185">Reference proteome</keyword>
<comment type="caution">
    <text evidence="5">The sequence shown here is derived from an EMBL/GenBank/DDBJ whole genome shotgun (WGS) entry which is preliminary data.</text>
</comment>
<dbReference type="InterPro" id="IPR016032">
    <property type="entry name" value="Sig_transdc_resp-reg_C-effctor"/>
</dbReference>
<dbReference type="SUPFAM" id="SSF52540">
    <property type="entry name" value="P-loop containing nucleoside triphosphate hydrolases"/>
    <property type="match status" value="1"/>
</dbReference>
<dbReference type="Gene3D" id="1.10.10.10">
    <property type="entry name" value="Winged helix-like DNA-binding domain superfamily/Winged helix DNA-binding domain"/>
    <property type="match status" value="1"/>
</dbReference>
<dbReference type="InterPro" id="IPR011990">
    <property type="entry name" value="TPR-like_helical_dom_sf"/>
</dbReference>
<dbReference type="GO" id="GO:0006355">
    <property type="term" value="P:regulation of DNA-templated transcription"/>
    <property type="evidence" value="ECO:0007669"/>
    <property type="project" value="InterPro"/>
</dbReference>
<dbReference type="STRING" id="168384.SAMN05660368_03229"/>
<dbReference type="CDD" id="cd06170">
    <property type="entry name" value="LuxR_C_like"/>
    <property type="match status" value="1"/>
</dbReference>